<accession>A0A1T4QM88</accession>
<evidence type="ECO:0000313" key="4">
    <source>
        <dbReference type="Proteomes" id="UP000191418"/>
    </source>
</evidence>
<evidence type="ECO:0000256" key="1">
    <source>
        <dbReference type="ARBA" id="ARBA00022729"/>
    </source>
</evidence>
<dbReference type="Gene3D" id="3.40.190.170">
    <property type="entry name" value="Bacterial extracellular solute-binding protein, family 7"/>
    <property type="match status" value="1"/>
</dbReference>
<gene>
    <name evidence="3" type="ORF">BTE48_03145</name>
</gene>
<proteinExistence type="predicted"/>
<dbReference type="PANTHER" id="PTHR33376">
    <property type="match status" value="1"/>
</dbReference>
<comment type="caution">
    <text evidence="3">The sequence shown here is derived from an EMBL/GenBank/DDBJ whole genome shotgun (WGS) entry which is preliminary data.</text>
</comment>
<feature type="signal peptide" evidence="2">
    <location>
        <begin position="1"/>
        <end position="27"/>
    </location>
</feature>
<dbReference type="STRING" id="64969.SAMN02745127_01935"/>
<dbReference type="RefSeq" id="WP_078745529.1">
    <property type="nucleotide sequence ID" value="NZ_FUXG01000012.1"/>
</dbReference>
<dbReference type="GO" id="GO:0055085">
    <property type="term" value="P:transmembrane transport"/>
    <property type="evidence" value="ECO:0007669"/>
    <property type="project" value="InterPro"/>
</dbReference>
<dbReference type="OrthoDB" id="9177965at2"/>
<keyword evidence="1 2" id="KW-0732">Signal</keyword>
<dbReference type="InterPro" id="IPR038404">
    <property type="entry name" value="TRAP_DctP_sf"/>
</dbReference>
<dbReference type="Pfam" id="PF03480">
    <property type="entry name" value="DctP"/>
    <property type="match status" value="1"/>
</dbReference>
<evidence type="ECO:0000256" key="2">
    <source>
        <dbReference type="SAM" id="SignalP"/>
    </source>
</evidence>
<dbReference type="NCBIfam" id="NF037995">
    <property type="entry name" value="TRAP_S1"/>
    <property type="match status" value="1"/>
</dbReference>
<dbReference type="CDD" id="cd13665">
    <property type="entry name" value="PBP2_TRAP_Dctp3_4"/>
    <property type="match status" value="1"/>
</dbReference>
<sequence length="352" mass="38436">MTIIKNTFKKALIGLTLGAGMMTSTFALSETTLRVGTWLPPTHPQNAVVWPTWAKWVEDATEGRVKIKMEQGLGHPKTMFQLVEDGVIDASFSYHGYVPGRFKLPQGVEQPGLGVGAEAASVALWKVYDKHFKKAGEFEGLEVLGMFTHGPGQIQTKFPVNSFADLEGKKIRVGGGVQSVLAERMHITPVGAPAPKVYEMLQQGVIDGAFLPMGEQKVLRLSEVTSNITVLPHGMYMGSFSMFINPEFLEGLSKKDRAAIMKVSGLRLSALAGSAWDAGDAEGYEAAKAAGVKINRLSEKDPMSKEFEKLTKGMDQEWIESVSDRGINAEAALKDLRKIARDYQDNSMSVKK</sequence>
<feature type="chain" id="PRO_5012978856" evidence="2">
    <location>
        <begin position="28"/>
        <end position="352"/>
    </location>
</feature>
<organism evidence="3 4">
    <name type="scientific">Oceanospirillum multiglobuliferum</name>
    <dbReference type="NCBI Taxonomy" id="64969"/>
    <lineage>
        <taxon>Bacteria</taxon>
        <taxon>Pseudomonadati</taxon>
        <taxon>Pseudomonadota</taxon>
        <taxon>Gammaproteobacteria</taxon>
        <taxon>Oceanospirillales</taxon>
        <taxon>Oceanospirillaceae</taxon>
        <taxon>Oceanospirillum</taxon>
    </lineage>
</organism>
<keyword evidence="4" id="KW-1185">Reference proteome</keyword>
<evidence type="ECO:0000313" key="3">
    <source>
        <dbReference type="EMBL" id="OPX56439.1"/>
    </source>
</evidence>
<name>A0A1T4QM88_9GAMM</name>
<dbReference type="EMBL" id="MTSM01000003">
    <property type="protein sequence ID" value="OPX56439.1"/>
    <property type="molecule type" value="Genomic_DNA"/>
</dbReference>
<dbReference type="AlphaFoldDB" id="A0A1T4QM88"/>
<dbReference type="Proteomes" id="UP000191418">
    <property type="component" value="Unassembled WGS sequence"/>
</dbReference>
<dbReference type="InterPro" id="IPR018389">
    <property type="entry name" value="DctP_fam"/>
</dbReference>
<dbReference type="PANTHER" id="PTHR33376:SF15">
    <property type="entry name" value="BLL6794 PROTEIN"/>
    <property type="match status" value="1"/>
</dbReference>
<protein>
    <submittedName>
        <fullName evidence="3">C4-dicarboxylate ABC transporter substrate-binding protein</fullName>
    </submittedName>
</protein>
<reference evidence="3 4" key="1">
    <citation type="submission" date="2017-01" db="EMBL/GenBank/DDBJ databases">
        <title>Genome Sequencing of a Marine Spirillum, Oceanospirillum multiglobuliferum ATCC 33336, from Japan.</title>
        <authorList>
            <person name="Carney J.G."/>
            <person name="Trachtenberg A.M."/>
            <person name="Rheaume B.A."/>
            <person name="Linnane J.D."/>
            <person name="Pitts N.L."/>
            <person name="Mykles D.L."/>
            <person name="Maclea K.S."/>
        </authorList>
    </citation>
    <scope>NUCLEOTIDE SEQUENCE [LARGE SCALE GENOMIC DNA]</scope>
    <source>
        <strain evidence="3 4">ATCC 33336</strain>
    </source>
</reference>